<dbReference type="GO" id="GO:0005829">
    <property type="term" value="C:cytosol"/>
    <property type="evidence" value="ECO:0007669"/>
    <property type="project" value="TreeGrafter"/>
</dbReference>
<comment type="subcellular location">
    <subcellularLocation>
        <location evidence="1">Nucleus</location>
    </subcellularLocation>
</comment>
<dbReference type="PANTHER" id="PTHR15840">
    <property type="entry name" value="CGI-121 FAMILY MEMBER"/>
    <property type="match status" value="1"/>
</dbReference>
<evidence type="ECO:0000256" key="3">
    <source>
        <dbReference type="ARBA" id="ARBA00022694"/>
    </source>
</evidence>
<dbReference type="EMBL" id="JARGEI010000006">
    <property type="protein sequence ID" value="KAJ8730455.1"/>
    <property type="molecule type" value="Genomic_DNA"/>
</dbReference>
<dbReference type="Gene3D" id="3.30.2380.10">
    <property type="entry name" value="CGI121/TPRKB"/>
    <property type="match status" value="1"/>
</dbReference>
<proteinExistence type="inferred from homology"/>
<dbReference type="GO" id="GO:0002949">
    <property type="term" value="P:tRNA threonylcarbamoyladenosine modification"/>
    <property type="evidence" value="ECO:0007669"/>
    <property type="project" value="TreeGrafter"/>
</dbReference>
<gene>
    <name evidence="6" type="ORF">PYW07_017493</name>
</gene>
<dbReference type="GO" id="GO:0005634">
    <property type="term" value="C:nucleus"/>
    <property type="evidence" value="ECO:0007669"/>
    <property type="project" value="UniProtKB-SubCell"/>
</dbReference>
<dbReference type="PANTHER" id="PTHR15840:SF10">
    <property type="entry name" value="EKC_KEOPS COMPLEX SUBUNIT TPRKB"/>
    <property type="match status" value="1"/>
</dbReference>
<dbReference type="InterPro" id="IPR036504">
    <property type="entry name" value="CGI121/TPRKB_sf"/>
</dbReference>
<dbReference type="GO" id="GO:0000408">
    <property type="term" value="C:EKC/KEOPS complex"/>
    <property type="evidence" value="ECO:0007669"/>
    <property type="project" value="TreeGrafter"/>
</dbReference>
<reference evidence="6" key="1">
    <citation type="submission" date="2023-03" db="EMBL/GenBank/DDBJ databases">
        <title>Chromosome-level genomes of two armyworms, Mythimna separata and Mythimna loreyi, provide insights into the biosynthesis and reception of sex pheromones.</title>
        <authorList>
            <person name="Zhao H."/>
        </authorList>
    </citation>
    <scope>NUCLEOTIDE SEQUENCE</scope>
    <source>
        <strain evidence="6">BeijingLab</strain>
        <tissue evidence="6">Pupa</tissue>
    </source>
</reference>
<keyword evidence="7" id="KW-1185">Reference proteome</keyword>
<evidence type="ECO:0000313" key="7">
    <source>
        <dbReference type="Proteomes" id="UP001231518"/>
    </source>
</evidence>
<organism evidence="6 7">
    <name type="scientific">Mythimna separata</name>
    <name type="common">Oriental armyworm</name>
    <name type="synonym">Pseudaletia separata</name>
    <dbReference type="NCBI Taxonomy" id="271217"/>
    <lineage>
        <taxon>Eukaryota</taxon>
        <taxon>Metazoa</taxon>
        <taxon>Ecdysozoa</taxon>
        <taxon>Arthropoda</taxon>
        <taxon>Hexapoda</taxon>
        <taxon>Insecta</taxon>
        <taxon>Pterygota</taxon>
        <taxon>Neoptera</taxon>
        <taxon>Endopterygota</taxon>
        <taxon>Lepidoptera</taxon>
        <taxon>Glossata</taxon>
        <taxon>Ditrysia</taxon>
        <taxon>Noctuoidea</taxon>
        <taxon>Noctuidae</taxon>
        <taxon>Noctuinae</taxon>
        <taxon>Hadenini</taxon>
        <taxon>Mythimna</taxon>
    </lineage>
</organism>
<evidence type="ECO:0000256" key="1">
    <source>
        <dbReference type="ARBA" id="ARBA00004123"/>
    </source>
</evidence>
<evidence type="ECO:0000256" key="5">
    <source>
        <dbReference type="RuleBase" id="RU004398"/>
    </source>
</evidence>
<protein>
    <submittedName>
        <fullName evidence="6">Uncharacterized protein</fullName>
    </submittedName>
</protein>
<evidence type="ECO:0000256" key="2">
    <source>
        <dbReference type="ARBA" id="ARBA00005546"/>
    </source>
</evidence>
<dbReference type="SUPFAM" id="SSF143870">
    <property type="entry name" value="PF0523-like"/>
    <property type="match status" value="1"/>
</dbReference>
<comment type="caution">
    <text evidence="6">The sequence shown here is derived from an EMBL/GenBank/DDBJ whole genome shotgun (WGS) entry which is preliminary data.</text>
</comment>
<accession>A0AAD7YYP3</accession>
<evidence type="ECO:0000313" key="6">
    <source>
        <dbReference type="EMBL" id="KAJ8730455.1"/>
    </source>
</evidence>
<evidence type="ECO:0000256" key="4">
    <source>
        <dbReference type="ARBA" id="ARBA00023242"/>
    </source>
</evidence>
<dbReference type="AlphaFoldDB" id="A0AAD7YYP3"/>
<dbReference type="Proteomes" id="UP001231518">
    <property type="component" value="Chromosome 9"/>
</dbReference>
<name>A0AAD7YYP3_MYTSE</name>
<comment type="similarity">
    <text evidence="2 5">Belongs to the CGI121/TPRKB family.</text>
</comment>
<keyword evidence="4 5" id="KW-0539">Nucleus</keyword>
<keyword evidence="3" id="KW-0819">tRNA processing</keyword>
<dbReference type="Pfam" id="PF08617">
    <property type="entry name" value="CGI-121"/>
    <property type="match status" value="1"/>
</dbReference>
<dbReference type="InterPro" id="IPR013926">
    <property type="entry name" value="CGI121/TPRKB"/>
</dbReference>
<dbReference type="NCBIfam" id="NF011465">
    <property type="entry name" value="PRK14886.1-1"/>
    <property type="match status" value="1"/>
</dbReference>
<sequence length="182" mass="20547">MKTTIMTREPYVVELDPDTKTILKMYLFQKVQNVEMIRNNIVQGVWSCAAIKPQLIIEPFQVAVAANRAVLAQKQNAMVTKTVYSEILYNLSLSKNITQSLSKFGIEKDSNLLICFLVTEESDASKEILPQIEGESLPMSDLNDFTCKKSLSSVYKLNNVQSHQDLVDVIVSRMVTKNFVAH</sequence>